<evidence type="ECO:0000259" key="1">
    <source>
        <dbReference type="PROSITE" id="PS51787"/>
    </source>
</evidence>
<dbReference type="InterPro" id="IPR046336">
    <property type="entry name" value="Lon_prtase_N_sf"/>
</dbReference>
<dbReference type="InterPro" id="IPR015947">
    <property type="entry name" value="PUA-like_sf"/>
</dbReference>
<organism evidence="2 3">
    <name type="scientific">Caenispirillum salinarum AK4</name>
    <dbReference type="NCBI Taxonomy" id="1238182"/>
    <lineage>
        <taxon>Bacteria</taxon>
        <taxon>Pseudomonadati</taxon>
        <taxon>Pseudomonadota</taxon>
        <taxon>Alphaproteobacteria</taxon>
        <taxon>Rhodospirillales</taxon>
        <taxon>Novispirillaceae</taxon>
        <taxon>Caenispirillum</taxon>
    </lineage>
</organism>
<evidence type="ECO:0000313" key="2">
    <source>
        <dbReference type="EMBL" id="EKV32119.1"/>
    </source>
</evidence>
<dbReference type="PANTHER" id="PTHR46732">
    <property type="entry name" value="ATP-DEPENDENT PROTEASE LA (LON) DOMAIN PROTEIN"/>
    <property type="match status" value="1"/>
</dbReference>
<proteinExistence type="predicted"/>
<dbReference type="PATRIC" id="fig|1238182.3.peg.931"/>
<dbReference type="eggNOG" id="COG2802">
    <property type="taxonomic scope" value="Bacteria"/>
</dbReference>
<comment type="caution">
    <text evidence="2">The sequence shown here is derived from an EMBL/GenBank/DDBJ whole genome shotgun (WGS) entry which is preliminary data.</text>
</comment>
<protein>
    <recommendedName>
        <fullName evidence="1">Lon N-terminal domain-containing protein</fullName>
    </recommendedName>
</protein>
<dbReference type="PROSITE" id="PS51787">
    <property type="entry name" value="LON_N"/>
    <property type="match status" value="1"/>
</dbReference>
<dbReference type="Gene3D" id="2.30.130.40">
    <property type="entry name" value="LON domain-like"/>
    <property type="match status" value="1"/>
</dbReference>
<dbReference type="InterPro" id="IPR003111">
    <property type="entry name" value="Lon_prtase_N"/>
</dbReference>
<dbReference type="EMBL" id="ANHY01000004">
    <property type="protein sequence ID" value="EKV32119.1"/>
    <property type="molecule type" value="Genomic_DNA"/>
</dbReference>
<dbReference type="AlphaFoldDB" id="K9H4X3"/>
<keyword evidence="3" id="KW-1185">Reference proteome</keyword>
<dbReference type="SUPFAM" id="SSF88697">
    <property type="entry name" value="PUA domain-like"/>
    <property type="match status" value="1"/>
</dbReference>
<sequence>MTMPGPFHPRLEDLPDVIPIFPLAEVLLLPGGRLPLNIFEPRYLNMTLDALGSSRMIGMVLPLDNGPLGLGQDRPKVFSVGCAGRISAFSETDDGRLLITLTGVCRFGVGPELDLRRGYRRVQAEWKDFAHDLDLPEGIRLDRDRLMTALKSFAARHRMQFDPQIVSALGPLNLVTSLAMLCPLSAVERQALMEADTPQERADTLVTLLEMGAFDSGGMPPGGPM</sequence>
<gene>
    <name evidence="2" type="ORF">C882_3183</name>
</gene>
<accession>K9H4X3</accession>
<dbReference type="Pfam" id="PF02190">
    <property type="entry name" value="LON_substr_bdg"/>
    <property type="match status" value="1"/>
</dbReference>
<evidence type="ECO:0000313" key="3">
    <source>
        <dbReference type="Proteomes" id="UP000009881"/>
    </source>
</evidence>
<dbReference type="PANTHER" id="PTHR46732:SF8">
    <property type="entry name" value="ATP-DEPENDENT PROTEASE LA (LON) DOMAIN PROTEIN"/>
    <property type="match status" value="1"/>
</dbReference>
<dbReference type="SMART" id="SM00464">
    <property type="entry name" value="LON"/>
    <property type="match status" value="1"/>
</dbReference>
<dbReference type="STRING" id="1238182.C882_3183"/>
<dbReference type="Proteomes" id="UP000009881">
    <property type="component" value="Unassembled WGS sequence"/>
</dbReference>
<name>K9H4X3_9PROT</name>
<feature type="domain" description="Lon N-terminal" evidence="1">
    <location>
        <begin position="18"/>
        <end position="213"/>
    </location>
</feature>
<reference evidence="2 3" key="1">
    <citation type="journal article" date="2013" name="Genome Announc.">
        <title>Draft Genome Sequence of an Alphaproteobacterium, Caenispirillum salinarum AK4(T), Isolated from a Solar Saltern.</title>
        <authorList>
            <person name="Khatri I."/>
            <person name="Singh A."/>
            <person name="Korpole S."/>
            <person name="Pinnaka A.K."/>
            <person name="Subramanian S."/>
        </authorList>
    </citation>
    <scope>NUCLEOTIDE SEQUENCE [LARGE SCALE GENOMIC DNA]</scope>
    <source>
        <strain evidence="2 3">AK4</strain>
    </source>
</reference>